<accession>A0ABY8LUG6</accession>
<dbReference type="PIRSF" id="PIRSF032900">
    <property type="entry name" value="Mycoplasma_p48"/>
    <property type="match status" value="1"/>
</dbReference>
<dbReference type="InterPro" id="IPR008107">
    <property type="entry name" value="Mycoplasma_p48"/>
</dbReference>
<gene>
    <name evidence="8" type="ORF">QEG99_01145</name>
</gene>
<sequence>MKLNKKLFLGLGSTLTGLSTVAMVVSCQEEIVDVKAQQDQSQHYHKTNYSNISSLVESKKAEVEKAKSENTFKELRIGLVTAGGDVNDKSFNQSMWEAVSQHSLQVGATWNRSVNSPGDKLANTYNSFMGTNLNVWVLTGFQQAEAFETWYKQNKDSFDSRDITVIGVDWSLPDGVVSPGKLITLNYKTEEAGWMAGYAIADYLSTKEQDDNKRKVATFGGGTGAGVLDFIAGYLQGIHDYNAESGNSKKTKLNTSNLELSTGFDAQDASNVRKVEVTVSSEDPKAVFPVAGSLSGTALEAIKKANKGQLIIGVDTDQSKAFEQDAKYFFTSVEKRLGSTLYRVLTDLWLQKGANSDILSGFSATSNAAIRDGYFNGFVDLSETTLAETDKTVAKASIEKAKQKFTQKVEAVKSKYENDNKKVDVKKEFNIPVMTISPDPKNAEALNALAAKINAQ</sequence>
<dbReference type="PROSITE" id="PS51257">
    <property type="entry name" value="PROKAR_LIPOPROTEIN"/>
    <property type="match status" value="1"/>
</dbReference>
<dbReference type="PRINTS" id="PR01733">
    <property type="entry name" value="LIPPROTEIN48"/>
</dbReference>
<evidence type="ECO:0000256" key="2">
    <source>
        <dbReference type="ARBA" id="ARBA00008610"/>
    </source>
</evidence>
<evidence type="ECO:0000256" key="3">
    <source>
        <dbReference type="ARBA" id="ARBA00022475"/>
    </source>
</evidence>
<evidence type="ECO:0000259" key="7">
    <source>
        <dbReference type="Pfam" id="PF02608"/>
    </source>
</evidence>
<comment type="similarity">
    <text evidence="2">Belongs to the BMP lipoprotein family.</text>
</comment>
<dbReference type="InterPro" id="IPR028082">
    <property type="entry name" value="Peripla_BP_I"/>
</dbReference>
<dbReference type="Gene3D" id="3.40.50.2300">
    <property type="match status" value="2"/>
</dbReference>
<dbReference type="RefSeq" id="WP_280102177.1">
    <property type="nucleotide sequence ID" value="NZ_CP122979.1"/>
</dbReference>
<keyword evidence="9" id="KW-1185">Reference proteome</keyword>
<name>A0ABY8LUG6_9BACT</name>
<proteinExistence type="inferred from homology"/>
<organism evidence="8 9">
    <name type="scientific">Mesomycoplasma lagogenitalium</name>
    <dbReference type="NCBI Taxonomy" id="171286"/>
    <lineage>
        <taxon>Bacteria</taxon>
        <taxon>Bacillati</taxon>
        <taxon>Mycoplasmatota</taxon>
        <taxon>Mycoplasmoidales</taxon>
        <taxon>Metamycoplasmataceae</taxon>
        <taxon>Mesomycoplasma</taxon>
    </lineage>
</organism>
<dbReference type="Proteomes" id="UP001179842">
    <property type="component" value="Chromosome"/>
</dbReference>
<evidence type="ECO:0000313" key="9">
    <source>
        <dbReference type="Proteomes" id="UP001179842"/>
    </source>
</evidence>
<feature type="domain" description="ABC transporter substrate-binding protein PnrA-like" evidence="7">
    <location>
        <begin position="80"/>
        <end position="342"/>
    </location>
</feature>
<comment type="subcellular location">
    <subcellularLocation>
        <location evidence="1">Cell membrane</location>
        <topology evidence="1">Lipid-anchor</topology>
    </subcellularLocation>
</comment>
<evidence type="ECO:0000313" key="8">
    <source>
        <dbReference type="EMBL" id="WGI36874.1"/>
    </source>
</evidence>
<evidence type="ECO:0000256" key="5">
    <source>
        <dbReference type="ARBA" id="ARBA00023136"/>
    </source>
</evidence>
<keyword evidence="4" id="KW-0732">Signal</keyword>
<keyword evidence="5" id="KW-0472">Membrane</keyword>
<reference evidence="8" key="1">
    <citation type="submission" date="2023-04" db="EMBL/GenBank/DDBJ databases">
        <title>Completed genome of Mycoplasma lagogenitalium type strain 12MS.</title>
        <authorList>
            <person name="Spergser J."/>
        </authorList>
    </citation>
    <scope>NUCLEOTIDE SEQUENCE</scope>
    <source>
        <strain evidence="8">12MS</strain>
    </source>
</reference>
<evidence type="ECO:0000256" key="1">
    <source>
        <dbReference type="ARBA" id="ARBA00004193"/>
    </source>
</evidence>
<dbReference type="EMBL" id="CP122979">
    <property type="protein sequence ID" value="WGI36874.1"/>
    <property type="molecule type" value="Genomic_DNA"/>
</dbReference>
<keyword evidence="6" id="KW-0449">Lipoprotein</keyword>
<evidence type="ECO:0000256" key="4">
    <source>
        <dbReference type="ARBA" id="ARBA00022729"/>
    </source>
</evidence>
<dbReference type="Pfam" id="PF02608">
    <property type="entry name" value="Bmp"/>
    <property type="match status" value="1"/>
</dbReference>
<keyword evidence="3" id="KW-1003">Cell membrane</keyword>
<dbReference type="PANTHER" id="PTHR34296">
    <property type="entry name" value="TRANSCRIPTIONAL ACTIVATOR PROTEIN MED"/>
    <property type="match status" value="1"/>
</dbReference>
<dbReference type="InterPro" id="IPR003760">
    <property type="entry name" value="PnrA-like"/>
</dbReference>
<protein>
    <submittedName>
        <fullName evidence="8">BMP family ABC transporter substrate-binding protein</fullName>
    </submittedName>
</protein>
<dbReference type="InterPro" id="IPR050957">
    <property type="entry name" value="BMP_lipoprotein"/>
</dbReference>
<dbReference type="SUPFAM" id="SSF53822">
    <property type="entry name" value="Periplasmic binding protein-like I"/>
    <property type="match status" value="1"/>
</dbReference>
<dbReference type="PANTHER" id="PTHR34296:SF2">
    <property type="entry name" value="ABC TRANSPORTER GUANOSINE-BINDING PROTEIN NUPN"/>
    <property type="match status" value="1"/>
</dbReference>
<evidence type="ECO:0000256" key="6">
    <source>
        <dbReference type="ARBA" id="ARBA00023288"/>
    </source>
</evidence>